<sequence length="155" mass="17912">MLDLERYGAMLEQIKLLVPFEIDESTASLTEDNEVIAKAKEEMKRKREELYTDLLTFSLSKTIQDVANYTNISIDELPQELDRTMVTMVIRMIDTHDLLSRVEGSDGTYNIQSLNEGDTSVTFRSKSEIYNALQNINPISDNDINVLNNFRRIKW</sequence>
<dbReference type="RefSeq" id="WP_004042443.1">
    <property type="nucleotide sequence ID" value="NZ_AQFR02000003.1"/>
</dbReference>
<protein>
    <submittedName>
        <fullName evidence="1">Uncharacterized protein</fullName>
    </submittedName>
</protein>
<evidence type="ECO:0000313" key="2">
    <source>
        <dbReference type="Proteomes" id="UP000309117"/>
    </source>
</evidence>
<evidence type="ECO:0000313" key="1">
    <source>
        <dbReference type="EMBL" id="TGY17587.1"/>
    </source>
</evidence>
<accession>A0A4S2BQY9</accession>
<dbReference type="Proteomes" id="UP000309117">
    <property type="component" value="Unassembled WGS sequence"/>
</dbReference>
<reference evidence="1 2" key="1">
    <citation type="submission" date="2019-04" db="EMBL/GenBank/DDBJ databases">
        <title>Microbes associate with the intestines of laboratory mice.</title>
        <authorList>
            <person name="Navarre W."/>
            <person name="Wong E."/>
            <person name="Huang K."/>
            <person name="Tropini C."/>
            <person name="Ng K."/>
            <person name="Yu B."/>
        </authorList>
    </citation>
    <scope>NUCLEOTIDE SEQUENCE [LARGE SCALE GENOMIC DNA]</scope>
    <source>
        <strain evidence="1 2">NM61_E11</strain>
    </source>
</reference>
<comment type="caution">
    <text evidence="1">The sequence shown here is derived from an EMBL/GenBank/DDBJ whole genome shotgun (WGS) entry which is preliminary data.</text>
</comment>
<dbReference type="AlphaFoldDB" id="A0A4S2BQY9"/>
<dbReference type="EMBL" id="SRYV01000001">
    <property type="protein sequence ID" value="TGY17587.1"/>
    <property type="molecule type" value="Genomic_DNA"/>
</dbReference>
<name>A0A4S2BQY9_9LACO</name>
<gene>
    <name evidence="1" type="ORF">E5351_00310</name>
</gene>
<organism evidence="1 2">
    <name type="scientific">Lactobacillus intestinalis</name>
    <dbReference type="NCBI Taxonomy" id="151781"/>
    <lineage>
        <taxon>Bacteria</taxon>
        <taxon>Bacillati</taxon>
        <taxon>Bacillota</taxon>
        <taxon>Bacilli</taxon>
        <taxon>Lactobacillales</taxon>
        <taxon>Lactobacillaceae</taxon>
        <taxon>Lactobacillus</taxon>
    </lineage>
</organism>
<proteinExistence type="predicted"/>